<dbReference type="Proteomes" id="UP000054485">
    <property type="component" value="Unassembled WGS sequence"/>
</dbReference>
<reference evidence="1 2" key="1">
    <citation type="submission" date="2014-04" db="EMBL/GenBank/DDBJ databases">
        <authorList>
            <consortium name="DOE Joint Genome Institute"/>
            <person name="Kuo A."/>
            <person name="Ruytinx J."/>
            <person name="Rineau F."/>
            <person name="Colpaert J."/>
            <person name="Kohler A."/>
            <person name="Nagy L.G."/>
            <person name="Floudas D."/>
            <person name="Copeland A."/>
            <person name="Barry K.W."/>
            <person name="Cichocki N."/>
            <person name="Veneault-Fourrey C."/>
            <person name="LaButti K."/>
            <person name="Lindquist E.A."/>
            <person name="Lipzen A."/>
            <person name="Lundell T."/>
            <person name="Morin E."/>
            <person name="Murat C."/>
            <person name="Sun H."/>
            <person name="Tunlid A."/>
            <person name="Henrissat B."/>
            <person name="Grigoriev I.V."/>
            <person name="Hibbett D.S."/>
            <person name="Martin F."/>
            <person name="Nordberg H.P."/>
            <person name="Cantor M.N."/>
            <person name="Hua S.X."/>
        </authorList>
    </citation>
    <scope>NUCLEOTIDE SEQUENCE [LARGE SCALE GENOMIC DNA]</scope>
    <source>
        <strain evidence="1 2">UH-Slu-Lm8-n1</strain>
    </source>
</reference>
<dbReference type="EMBL" id="KN837025">
    <property type="protein sequence ID" value="KIK31413.1"/>
    <property type="molecule type" value="Genomic_DNA"/>
</dbReference>
<organism evidence="1 2">
    <name type="scientific">Suillus luteus UH-Slu-Lm8-n1</name>
    <dbReference type="NCBI Taxonomy" id="930992"/>
    <lineage>
        <taxon>Eukaryota</taxon>
        <taxon>Fungi</taxon>
        <taxon>Dikarya</taxon>
        <taxon>Basidiomycota</taxon>
        <taxon>Agaricomycotina</taxon>
        <taxon>Agaricomycetes</taxon>
        <taxon>Agaricomycetidae</taxon>
        <taxon>Boletales</taxon>
        <taxon>Suillineae</taxon>
        <taxon>Suillaceae</taxon>
        <taxon>Suillus</taxon>
    </lineage>
</organism>
<feature type="non-terminal residue" evidence="1">
    <location>
        <position position="1"/>
    </location>
</feature>
<name>A0A0D0AH84_9AGAM</name>
<proteinExistence type="predicted"/>
<dbReference type="InParanoid" id="A0A0D0AH84"/>
<dbReference type="OrthoDB" id="2691365at2759"/>
<accession>A0A0D0AH84</accession>
<gene>
    <name evidence="1" type="ORF">CY34DRAFT_19952</name>
</gene>
<evidence type="ECO:0000313" key="1">
    <source>
        <dbReference type="EMBL" id="KIK31413.1"/>
    </source>
</evidence>
<reference evidence="2" key="2">
    <citation type="submission" date="2015-01" db="EMBL/GenBank/DDBJ databases">
        <title>Evolutionary Origins and Diversification of the Mycorrhizal Mutualists.</title>
        <authorList>
            <consortium name="DOE Joint Genome Institute"/>
            <consortium name="Mycorrhizal Genomics Consortium"/>
            <person name="Kohler A."/>
            <person name="Kuo A."/>
            <person name="Nagy L.G."/>
            <person name="Floudas D."/>
            <person name="Copeland A."/>
            <person name="Barry K.W."/>
            <person name="Cichocki N."/>
            <person name="Veneault-Fourrey C."/>
            <person name="LaButti K."/>
            <person name="Lindquist E.A."/>
            <person name="Lipzen A."/>
            <person name="Lundell T."/>
            <person name="Morin E."/>
            <person name="Murat C."/>
            <person name="Riley R."/>
            <person name="Ohm R."/>
            <person name="Sun H."/>
            <person name="Tunlid A."/>
            <person name="Henrissat B."/>
            <person name="Grigoriev I.V."/>
            <person name="Hibbett D.S."/>
            <person name="Martin F."/>
        </authorList>
    </citation>
    <scope>NUCLEOTIDE SEQUENCE [LARGE SCALE GENOMIC DNA]</scope>
    <source>
        <strain evidence="2">UH-Slu-Lm8-n1</strain>
    </source>
</reference>
<evidence type="ECO:0000313" key="2">
    <source>
        <dbReference type="Proteomes" id="UP000054485"/>
    </source>
</evidence>
<keyword evidence="2" id="KW-1185">Reference proteome</keyword>
<dbReference type="HOGENOM" id="CLU_913852_0_0_1"/>
<sequence>EEEEEEEEIVNEQVAGSQRYRSRISNRYLSNNPFLDLEADDEDDQEDYEVDERAVSRHPVPAHVTNLPGPTHSLASTVDELANRFQRAGPSSLRARNSPPHLPIRPRMYLFHVYRSLTQFIAQNLENNGLHVIVSPWAPGQLYVVSDSPKTIYASMPHSHQISVIKWSRIPEEERASLESSQCTLPSPAWVRVKIGKYKDTVAYVFDEEQIDGFITTLVVPRDFPYPKPKGTVELVDKSRLLLDGSVSDIIREGEVVGWTFKGQYYYSGLLKKTFRRSSVVEVAIPHPDDIRFYRQSGWDPFRVS</sequence>
<dbReference type="AlphaFoldDB" id="A0A0D0AH84"/>
<protein>
    <submittedName>
        <fullName evidence="1">Uncharacterized protein</fullName>
    </submittedName>
</protein>